<keyword evidence="4" id="KW-1185">Reference proteome</keyword>
<feature type="compositionally biased region" description="Low complexity" evidence="2">
    <location>
        <begin position="638"/>
        <end position="656"/>
    </location>
</feature>
<feature type="compositionally biased region" description="Gly residues" evidence="2">
    <location>
        <begin position="1771"/>
        <end position="1789"/>
    </location>
</feature>
<feature type="region of interest" description="Disordered" evidence="2">
    <location>
        <begin position="1287"/>
        <end position="1308"/>
    </location>
</feature>
<accession>A0A8J4FE34</accession>
<dbReference type="Proteomes" id="UP000747110">
    <property type="component" value="Unassembled WGS sequence"/>
</dbReference>
<keyword evidence="1" id="KW-0175">Coiled coil</keyword>
<evidence type="ECO:0000313" key="3">
    <source>
        <dbReference type="EMBL" id="GIL72442.1"/>
    </source>
</evidence>
<feature type="compositionally biased region" description="Gly residues" evidence="2">
    <location>
        <begin position="1873"/>
        <end position="1885"/>
    </location>
</feature>
<dbReference type="PANTHER" id="PTHR33331">
    <property type="entry name" value="COILED-COIL DOMAIN-CONTAINING PROTEIN 162"/>
    <property type="match status" value="1"/>
</dbReference>
<dbReference type="PANTHER" id="PTHR33331:SF13">
    <property type="entry name" value="COILED-COIL DOMAIN CONTAINING 162"/>
    <property type="match status" value="1"/>
</dbReference>
<sequence length="1989" mass="209947">SISGGAAGVDAAAGPWQRVAANSPQPQLLGARRQLRRELVDLAFRRPNLAQEDGYFVERYHSETLSMELEATLVGQLCGLVARHERQNLAGAYMSAGAAVSAAMLLNGGFTATTATPTAESLWKPGYNPGIVYGGVLAVGQRGLLQEGATLSAVGAAAAALPAHIRAACSSLAGLHQLRHHVELADLRRAILQYGVTEMAVLLREEAYRAHAPVERPPKDSMFDSTRGRRDLPPDTALLRGNWLVASHVADNVEVLRSTALEVGTEPRAALEVFLNKEALIRSLYRGEVLWLVYVVQARALGRRVQHSELHGIDWGQIDAAGNALKAEMLAEVMQMTEPDDIGPPGASGPGDQDDDLVTGAVRRAPAGGGGGGGWRRGRGGISGRSSSSGDGDGDGGVRQLSESEAALNEQDPEYDDDGNDDNDAAAKVTAETAAAEAAAPRSFMVAVGTRGLLGGVWRSPPLALAEFSTSPAELLNPHSLAGLRAMMRPGDLAYGCLAAAVRAQALRAVALEVSIRHNQVLLDGIIRKLDRRRRVLMWRAAALEGVADGEAMDVVVGGPPGAYAPAHHPMSPPPDGAKSKRGDGAGGGGGSSAAEEAERRASLPPLMRDPPGDRLEEYNKQRRSSNAARAWMRHITQSPQSPSSPPNQYQPHSNNRPQQQSAPQPHALLEALDAAGMEDLRLRRRALTAAAGSLYFDINEIKLRLRVQARRSYVQGLLRAKGNGGGPEAEMAVRSETETHYTAAFLAELLPAASRTHMAAAVRELAVLVLGGTGGYGRNWGLHYDADGQLLSPKEDRGPLFQGVEGQVALRAAVLEYGPLWQGLMFQLADKKNDPDPMDWAPASPAVGLPYAIGFVQLPSSMGSRAASPAPGATSAVAGATAAAAAAAGGAASAAANNSVLVRLESLWGLPGQWEVLHGAAVHYPPGPTGLSSLEKGVMVASLVVEVVRHFLFQASLLAPSTTLAVGGDVSGQTAGLAALTRAGVPQASAVSYNARSASGAELYQQAEMRMTATASSLLPGALLAPDLVKLQARLQYLHRPPGARPSSGGPALQPSATQPVDDVILALRREVGVLALQRVLATARVRDSYLTAGTTKKGAWFLTSVLEHLLARTASRIVSPAEEAAIGPAAPPPPALPLPAAFALRLPDPDRLALHNEAGRLALALERWLAECRVPAATAPHDALALQEYCLAGMWAHDRLRDALSWRALLMEAPDSFPFSPPHVAAFLRRYHCPAAPLCPCLCPPKPTVEVLQALYGSKVLGQAKALVAAAETYVVARATARSAGAVDEDGPPGAAGGEGKPAWLTNSPAWGSPEARFLEACTVVCKQHLDLQAVQVALLRLHQDCAQLAGLRSLVVGNPTITATATATGTGTSANGGFGSASADMLHPHALPAAAVTVFARKLAARQRRGGPTGDVVEINMDDLLKWLADAMSQLTASARLGMAAAAAASQRERAALHGLVDGLEEAVEGLAADHDTFMRRHEIKVETQVVDRAMSLLLELSQARRCALRNAEDARRAMDTAFTAAQKQYGSHIDELNNQLIVARTNSSIMRSELQKSALEALIEVRREMLNRAFASGTMKMTDEVGRMLALERQLEEQQTEILDLQCSITKVQSWFKMRSSTFLTACMKEVAAARGRTETLEAELWEVRERNEITVDQLTTQLRATQADLEAVSAGAARNASDLKHALASNKKLIKWKVTTAPRIEALKMKMAQITRNREAWQEWVNSKQGLMQHLGSQLLAAHRQQQQLLTGTIGPSGQGPPQRGTSGGTGGGSSASSGRLGGSGTLLAADSELEVIRQQWDLERRQMQQEIARLKTDLSNERLVKNDVFERLLKLEQQYAAVAQVPVGTSADGLAAVANGAGGGGNDGGGGGGGGGGRGPSSNFLFGRSTLSPVQADILSRRYEELKSSHHVVKEENAALRRTLAALKTVAPDLVQSLEFPLMQLAGSGAPAAMPVVAAHGAAAVPDLRGTAVTGLPTPQAEP</sequence>
<comment type="caution">
    <text evidence="3">The sequence shown here is derived from an EMBL/GenBank/DDBJ whole genome shotgun (WGS) entry which is preliminary data.</text>
</comment>
<dbReference type="OrthoDB" id="539796at2759"/>
<evidence type="ECO:0000313" key="4">
    <source>
        <dbReference type="Proteomes" id="UP000747110"/>
    </source>
</evidence>
<feature type="coiled-coil region" evidence="1">
    <location>
        <begin position="1803"/>
        <end position="1830"/>
    </location>
</feature>
<organism evidence="3 4">
    <name type="scientific">Volvox reticuliferus</name>
    <dbReference type="NCBI Taxonomy" id="1737510"/>
    <lineage>
        <taxon>Eukaryota</taxon>
        <taxon>Viridiplantae</taxon>
        <taxon>Chlorophyta</taxon>
        <taxon>core chlorophytes</taxon>
        <taxon>Chlorophyceae</taxon>
        <taxon>CS clade</taxon>
        <taxon>Chlamydomonadales</taxon>
        <taxon>Volvocaceae</taxon>
        <taxon>Volvox</taxon>
    </lineage>
</organism>
<feature type="compositionally biased region" description="Gly residues" evidence="2">
    <location>
        <begin position="367"/>
        <end position="383"/>
    </location>
</feature>
<feature type="region of interest" description="Disordered" evidence="2">
    <location>
        <begin position="1756"/>
        <end position="1789"/>
    </location>
</feature>
<proteinExistence type="predicted"/>
<protein>
    <submittedName>
        <fullName evidence="3">Uncharacterized protein</fullName>
    </submittedName>
</protein>
<feature type="compositionally biased region" description="Basic and acidic residues" evidence="2">
    <location>
        <begin position="611"/>
        <end position="621"/>
    </location>
</feature>
<feature type="region of interest" description="Disordered" evidence="2">
    <location>
        <begin position="338"/>
        <end position="399"/>
    </location>
</feature>
<feature type="region of interest" description="Disordered" evidence="2">
    <location>
        <begin position="564"/>
        <end position="664"/>
    </location>
</feature>
<evidence type="ECO:0000256" key="1">
    <source>
        <dbReference type="SAM" id="Coils"/>
    </source>
</evidence>
<feature type="region of interest" description="Disordered" evidence="2">
    <location>
        <begin position="1873"/>
        <end position="1892"/>
    </location>
</feature>
<evidence type="ECO:0000256" key="2">
    <source>
        <dbReference type="SAM" id="MobiDB-lite"/>
    </source>
</evidence>
<feature type="non-terminal residue" evidence="3">
    <location>
        <position position="1989"/>
    </location>
</feature>
<dbReference type="EMBL" id="BNCP01000004">
    <property type="protein sequence ID" value="GIL72442.1"/>
    <property type="molecule type" value="Genomic_DNA"/>
</dbReference>
<gene>
    <name evidence="3" type="ORF">Vretifemale_2806</name>
</gene>
<reference evidence="3" key="1">
    <citation type="journal article" date="2021" name="Proc. Natl. Acad. Sci. U.S.A.">
        <title>Three genomes in the algal genus Volvox reveal the fate of a haploid sex-determining region after a transition to homothallism.</title>
        <authorList>
            <person name="Yamamoto K."/>
            <person name="Hamaji T."/>
            <person name="Kawai-Toyooka H."/>
            <person name="Matsuzaki R."/>
            <person name="Takahashi F."/>
            <person name="Nishimura Y."/>
            <person name="Kawachi M."/>
            <person name="Noguchi H."/>
            <person name="Minakuchi Y."/>
            <person name="Umen J.G."/>
            <person name="Toyoda A."/>
            <person name="Nozaki H."/>
        </authorList>
    </citation>
    <scope>NUCLEOTIDE SEQUENCE</scope>
    <source>
        <strain evidence="3">NIES-3786</strain>
    </source>
</reference>
<feature type="non-terminal residue" evidence="3">
    <location>
        <position position="1"/>
    </location>
</feature>
<name>A0A8J4FE34_9CHLO</name>
<dbReference type="InterPro" id="IPR040401">
    <property type="entry name" value="CCDC162"/>
</dbReference>
<feature type="coiled-coil region" evidence="1">
    <location>
        <begin position="1585"/>
        <end position="1612"/>
    </location>
</feature>